<reference evidence="1 2" key="1">
    <citation type="journal article" date="2018" name="Front. Plant Sci.">
        <title>Red Clover (Trifolium pratense) and Zigzag Clover (T. medium) - A Picture of Genomic Similarities and Differences.</title>
        <authorList>
            <person name="Dluhosova J."/>
            <person name="Istvanek J."/>
            <person name="Nedelnik J."/>
            <person name="Repkova J."/>
        </authorList>
    </citation>
    <scope>NUCLEOTIDE SEQUENCE [LARGE SCALE GENOMIC DNA]</scope>
    <source>
        <strain evidence="2">cv. 10/8</strain>
        <tissue evidence="1">Leaf</tissue>
    </source>
</reference>
<protein>
    <submittedName>
        <fullName evidence="1">Uncharacterized protein</fullName>
    </submittedName>
</protein>
<accession>A0A392TPU5</accession>
<keyword evidence="2" id="KW-1185">Reference proteome</keyword>
<organism evidence="1 2">
    <name type="scientific">Trifolium medium</name>
    <dbReference type="NCBI Taxonomy" id="97028"/>
    <lineage>
        <taxon>Eukaryota</taxon>
        <taxon>Viridiplantae</taxon>
        <taxon>Streptophyta</taxon>
        <taxon>Embryophyta</taxon>
        <taxon>Tracheophyta</taxon>
        <taxon>Spermatophyta</taxon>
        <taxon>Magnoliopsida</taxon>
        <taxon>eudicotyledons</taxon>
        <taxon>Gunneridae</taxon>
        <taxon>Pentapetalae</taxon>
        <taxon>rosids</taxon>
        <taxon>fabids</taxon>
        <taxon>Fabales</taxon>
        <taxon>Fabaceae</taxon>
        <taxon>Papilionoideae</taxon>
        <taxon>50 kb inversion clade</taxon>
        <taxon>NPAAA clade</taxon>
        <taxon>Hologalegina</taxon>
        <taxon>IRL clade</taxon>
        <taxon>Trifolieae</taxon>
        <taxon>Trifolium</taxon>
    </lineage>
</organism>
<sequence length="41" mass="4566">MARRASQLQGCLRKSLPVARHAASYGASCTFIVHHTRRAEQ</sequence>
<feature type="non-terminal residue" evidence="1">
    <location>
        <position position="41"/>
    </location>
</feature>
<dbReference type="EMBL" id="LXQA010607878">
    <property type="protein sequence ID" value="MCI61865.1"/>
    <property type="molecule type" value="Genomic_DNA"/>
</dbReference>
<dbReference type="Proteomes" id="UP000265520">
    <property type="component" value="Unassembled WGS sequence"/>
</dbReference>
<comment type="caution">
    <text evidence="1">The sequence shown here is derived from an EMBL/GenBank/DDBJ whole genome shotgun (WGS) entry which is preliminary data.</text>
</comment>
<evidence type="ECO:0000313" key="2">
    <source>
        <dbReference type="Proteomes" id="UP000265520"/>
    </source>
</evidence>
<name>A0A392TPU5_9FABA</name>
<dbReference type="AlphaFoldDB" id="A0A392TPU5"/>
<evidence type="ECO:0000313" key="1">
    <source>
        <dbReference type="EMBL" id="MCI61865.1"/>
    </source>
</evidence>
<proteinExistence type="predicted"/>